<sequence length="174" mass="18806">MAGGVLALDLATNTGWTLGRLPMQPLLPMQARVRKPPKPLSGAIRFGRPGCTVGAFADAAEAWGRRFLEEHRPTGLIYEKPILPQETNPDTILKLNGLALIFLMLAHRFGIRWVRTAQPSTVKKHFCGSGGPGKEGVQAECLARGWTFATDDEADALALWDYAATLAANERAAA</sequence>
<dbReference type="InterPro" id="IPR012337">
    <property type="entry name" value="RNaseH-like_sf"/>
</dbReference>
<proteinExistence type="predicted"/>
<protein>
    <submittedName>
        <fullName evidence="1">Uncharacterized protein</fullName>
    </submittedName>
</protein>
<dbReference type="GO" id="GO:0003676">
    <property type="term" value="F:nucleic acid binding"/>
    <property type="evidence" value="ECO:0007669"/>
    <property type="project" value="InterPro"/>
</dbReference>
<evidence type="ECO:0000313" key="2">
    <source>
        <dbReference type="Proteomes" id="UP000027186"/>
    </source>
</evidence>
<dbReference type="AlphaFoldDB" id="A0A060DLV6"/>
<gene>
    <name evidence="1" type="ORF">ABAZ39_07265</name>
</gene>
<name>A0A060DLV6_9PROT</name>
<dbReference type="Proteomes" id="UP000027186">
    <property type="component" value="Chromosome"/>
</dbReference>
<dbReference type="EMBL" id="CP007793">
    <property type="protein sequence ID" value="AIB11799.1"/>
    <property type="molecule type" value="Genomic_DNA"/>
</dbReference>
<dbReference type="SUPFAM" id="SSF53098">
    <property type="entry name" value="Ribonuclease H-like"/>
    <property type="match status" value="1"/>
</dbReference>
<reference evidence="1 2" key="1">
    <citation type="journal article" date="2014" name="Genome Announc.">
        <title>Complete Genome Sequence of the Model Rhizosphere Strain Azospirillum brasilense Az39, Successfully Applied in Agriculture.</title>
        <authorList>
            <person name="Rivera D."/>
            <person name="Revale S."/>
            <person name="Molina R."/>
            <person name="Gualpa J."/>
            <person name="Puente M."/>
            <person name="Maroniche G."/>
            <person name="Paris G."/>
            <person name="Baker D."/>
            <person name="Clavijo B."/>
            <person name="McLay K."/>
            <person name="Spaepen S."/>
            <person name="Perticari A."/>
            <person name="Vazquez M."/>
            <person name="Wisniewski-Dye F."/>
            <person name="Watkins C."/>
            <person name="Martinez-Abarca F."/>
            <person name="Vanderleyden J."/>
            <person name="Cassan F."/>
        </authorList>
    </citation>
    <scope>NUCLEOTIDE SEQUENCE [LARGE SCALE GENOMIC DNA]</scope>
    <source>
        <strain evidence="1 2">Az39</strain>
    </source>
</reference>
<evidence type="ECO:0000313" key="1">
    <source>
        <dbReference type="EMBL" id="AIB11799.1"/>
    </source>
</evidence>
<dbReference type="InterPro" id="IPR036397">
    <property type="entry name" value="RNaseH_sf"/>
</dbReference>
<accession>A0A060DLV6</accession>
<dbReference type="Gene3D" id="3.30.420.10">
    <property type="entry name" value="Ribonuclease H-like superfamily/Ribonuclease H"/>
    <property type="match status" value="1"/>
</dbReference>
<organism evidence="1 2">
    <name type="scientific">Azospirillum argentinense</name>
    <dbReference type="NCBI Taxonomy" id="2970906"/>
    <lineage>
        <taxon>Bacteria</taxon>
        <taxon>Pseudomonadati</taxon>
        <taxon>Pseudomonadota</taxon>
        <taxon>Alphaproteobacteria</taxon>
        <taxon>Rhodospirillales</taxon>
        <taxon>Azospirillaceae</taxon>
        <taxon>Azospirillum</taxon>
    </lineage>
</organism>
<dbReference type="RefSeq" id="WP_051657854.1">
    <property type="nucleotide sequence ID" value="NZ_CP007793.1"/>
</dbReference>
<dbReference type="KEGG" id="abq:ABAZ39_07265"/>